<dbReference type="AlphaFoldDB" id="A0A2P2QZ98"/>
<sequence>MLIGTYWYDLFIITFTFPITTLTLIIPSARSIYILCMI</sequence>
<feature type="transmembrane region" description="Helical" evidence="1">
    <location>
        <begin position="6"/>
        <end position="27"/>
    </location>
</feature>
<dbReference type="EMBL" id="GGEC01091852">
    <property type="protein sequence ID" value="MBX72336.1"/>
    <property type="molecule type" value="Transcribed_RNA"/>
</dbReference>
<organism evidence="2">
    <name type="scientific">Rhizophora mucronata</name>
    <name type="common">Asiatic mangrove</name>
    <dbReference type="NCBI Taxonomy" id="61149"/>
    <lineage>
        <taxon>Eukaryota</taxon>
        <taxon>Viridiplantae</taxon>
        <taxon>Streptophyta</taxon>
        <taxon>Embryophyta</taxon>
        <taxon>Tracheophyta</taxon>
        <taxon>Spermatophyta</taxon>
        <taxon>Magnoliopsida</taxon>
        <taxon>eudicotyledons</taxon>
        <taxon>Gunneridae</taxon>
        <taxon>Pentapetalae</taxon>
        <taxon>rosids</taxon>
        <taxon>fabids</taxon>
        <taxon>Malpighiales</taxon>
        <taxon>Rhizophoraceae</taxon>
        <taxon>Rhizophora</taxon>
    </lineage>
</organism>
<evidence type="ECO:0000256" key="1">
    <source>
        <dbReference type="SAM" id="Phobius"/>
    </source>
</evidence>
<protein>
    <submittedName>
        <fullName evidence="2">Uncharacterized protein</fullName>
    </submittedName>
</protein>
<name>A0A2P2QZ98_RHIMU</name>
<keyword evidence="1" id="KW-0812">Transmembrane</keyword>
<keyword evidence="1" id="KW-0472">Membrane</keyword>
<reference evidence="2" key="1">
    <citation type="submission" date="2018-02" db="EMBL/GenBank/DDBJ databases">
        <title>Rhizophora mucronata_Transcriptome.</title>
        <authorList>
            <person name="Meera S.P."/>
            <person name="Sreeshan A."/>
            <person name="Augustine A."/>
        </authorList>
    </citation>
    <scope>NUCLEOTIDE SEQUENCE</scope>
    <source>
        <tissue evidence="2">Leaf</tissue>
    </source>
</reference>
<proteinExistence type="predicted"/>
<keyword evidence="1" id="KW-1133">Transmembrane helix</keyword>
<evidence type="ECO:0000313" key="2">
    <source>
        <dbReference type="EMBL" id="MBX72336.1"/>
    </source>
</evidence>
<accession>A0A2P2QZ98</accession>